<proteinExistence type="predicted"/>
<evidence type="ECO:0000313" key="1">
    <source>
        <dbReference type="EMBL" id="EEF32629.1"/>
    </source>
</evidence>
<sequence length="50" mass="5604">MRKADRHQPNQTNKQLLTNNVTIDLKGLLVVNEKLEGLEEKTVATAGDRC</sequence>
<reference evidence="2" key="1">
    <citation type="journal article" date="2010" name="Nat. Biotechnol.">
        <title>Draft genome sequence of the oilseed species Ricinus communis.</title>
        <authorList>
            <person name="Chan A.P."/>
            <person name="Crabtree J."/>
            <person name="Zhao Q."/>
            <person name="Lorenzi H."/>
            <person name="Orvis J."/>
            <person name="Puiu D."/>
            <person name="Melake-Berhan A."/>
            <person name="Jones K.M."/>
            <person name="Redman J."/>
            <person name="Chen G."/>
            <person name="Cahoon E.B."/>
            <person name="Gedil M."/>
            <person name="Stanke M."/>
            <person name="Haas B.J."/>
            <person name="Wortman J.R."/>
            <person name="Fraser-Liggett C.M."/>
            <person name="Ravel J."/>
            <person name="Rabinowicz P.D."/>
        </authorList>
    </citation>
    <scope>NUCLEOTIDE SEQUENCE [LARGE SCALE GENOMIC DNA]</scope>
    <source>
        <strain evidence="2">cv. Hale</strain>
    </source>
</reference>
<organism evidence="1 2">
    <name type="scientific">Ricinus communis</name>
    <name type="common">Castor bean</name>
    <dbReference type="NCBI Taxonomy" id="3988"/>
    <lineage>
        <taxon>Eukaryota</taxon>
        <taxon>Viridiplantae</taxon>
        <taxon>Streptophyta</taxon>
        <taxon>Embryophyta</taxon>
        <taxon>Tracheophyta</taxon>
        <taxon>Spermatophyta</taxon>
        <taxon>Magnoliopsida</taxon>
        <taxon>eudicotyledons</taxon>
        <taxon>Gunneridae</taxon>
        <taxon>Pentapetalae</taxon>
        <taxon>rosids</taxon>
        <taxon>fabids</taxon>
        <taxon>Malpighiales</taxon>
        <taxon>Euphorbiaceae</taxon>
        <taxon>Acalyphoideae</taxon>
        <taxon>Acalypheae</taxon>
        <taxon>Ricinus</taxon>
    </lineage>
</organism>
<name>B9SUU4_RICCO</name>
<dbReference type="EMBL" id="EQ974154">
    <property type="protein sequence ID" value="EEF32629.1"/>
    <property type="molecule type" value="Genomic_DNA"/>
</dbReference>
<keyword evidence="2" id="KW-1185">Reference proteome</keyword>
<dbReference type="Proteomes" id="UP000008311">
    <property type="component" value="Unassembled WGS sequence"/>
</dbReference>
<evidence type="ECO:0000313" key="2">
    <source>
        <dbReference type="Proteomes" id="UP000008311"/>
    </source>
</evidence>
<dbReference type="InParanoid" id="B9SUU4"/>
<protein>
    <submittedName>
        <fullName evidence="1">Uncharacterized protein</fullName>
    </submittedName>
</protein>
<gene>
    <name evidence="1" type="ORF">RCOM_0574910</name>
</gene>
<dbReference type="AlphaFoldDB" id="B9SUU4"/>
<accession>B9SUU4</accession>